<dbReference type="Pfam" id="PF05559">
    <property type="entry name" value="DUF763"/>
    <property type="match status" value="1"/>
</dbReference>
<dbReference type="Proteomes" id="UP001597469">
    <property type="component" value="Unassembled WGS sequence"/>
</dbReference>
<feature type="compositionally biased region" description="Polar residues" evidence="1">
    <location>
        <begin position="372"/>
        <end position="381"/>
    </location>
</feature>
<organism evidence="2 3">
    <name type="scientific">Spirosoma soli</name>
    <dbReference type="NCBI Taxonomy" id="1770529"/>
    <lineage>
        <taxon>Bacteria</taxon>
        <taxon>Pseudomonadati</taxon>
        <taxon>Bacteroidota</taxon>
        <taxon>Cytophagia</taxon>
        <taxon>Cytophagales</taxon>
        <taxon>Cytophagaceae</taxon>
        <taxon>Spirosoma</taxon>
    </lineage>
</organism>
<reference evidence="3" key="1">
    <citation type="journal article" date="2019" name="Int. J. Syst. Evol. Microbiol.">
        <title>The Global Catalogue of Microorganisms (GCM) 10K type strain sequencing project: providing services to taxonomists for standard genome sequencing and annotation.</title>
        <authorList>
            <consortium name="The Broad Institute Genomics Platform"/>
            <consortium name="The Broad Institute Genome Sequencing Center for Infectious Disease"/>
            <person name="Wu L."/>
            <person name="Ma J."/>
        </authorList>
    </citation>
    <scope>NUCLEOTIDE SEQUENCE [LARGE SCALE GENOMIC DNA]</scope>
    <source>
        <strain evidence="3">KCTC 42805</strain>
    </source>
</reference>
<comment type="caution">
    <text evidence="2">The sequence shown here is derived from an EMBL/GenBank/DDBJ whole genome shotgun (WGS) entry which is preliminary data.</text>
</comment>
<evidence type="ECO:0000256" key="1">
    <source>
        <dbReference type="SAM" id="MobiDB-lite"/>
    </source>
</evidence>
<dbReference type="EMBL" id="JBHULN010000003">
    <property type="protein sequence ID" value="MFD2570330.1"/>
    <property type="molecule type" value="Genomic_DNA"/>
</dbReference>
<proteinExistence type="predicted"/>
<sequence length="400" mass="43703">MKKSGSADLPLYRGPIPSWLSDRMNALCLGITEAILQEYGSDAFLRRLADPFWFQSFGAVLGMDWNSSGVTTAVTAALKRVINPRSQELGLYVCGGKGKSSLQTPTELLRVGDKTGLDGHQLAYCSRLSAKVDNTAVQDGFQLYLHSFVVNTAGNWSVIQQGMQGETGMARRYHWHSASLQSFVEEPHTAVCGISQGTILNLVAKEAKPSQAAMLAIMGEHPEKILAEARHLAMPTRKDVKATDVDLKRLGAMLWVAQQQAPKQFEDVLMMPGMGPRTLQSLAQVSEVIHGTPSRFSDPARFSFAHGGKGGRPYAVPTTVYDETIQTLRESVERAKLGQTDKQQALKKLNQMAQAAEESFTPNADGEASLKQFIQTEQQASWRYGGRSIHGPEQPPAGDE</sequence>
<dbReference type="PANTHER" id="PTHR38597">
    <property type="entry name" value="BLL3834 PROTEIN"/>
    <property type="match status" value="1"/>
</dbReference>
<feature type="region of interest" description="Disordered" evidence="1">
    <location>
        <begin position="359"/>
        <end position="400"/>
    </location>
</feature>
<protein>
    <submittedName>
        <fullName evidence="2">DUF763 domain-containing protein</fullName>
    </submittedName>
</protein>
<dbReference type="PANTHER" id="PTHR38597:SF1">
    <property type="entry name" value="BLL3834 PROTEIN"/>
    <property type="match status" value="1"/>
</dbReference>
<evidence type="ECO:0000313" key="3">
    <source>
        <dbReference type="Proteomes" id="UP001597469"/>
    </source>
</evidence>
<dbReference type="RefSeq" id="WP_381520908.1">
    <property type="nucleotide sequence ID" value="NZ_JBHULN010000003.1"/>
</dbReference>
<accession>A0ABW5LZV5</accession>
<gene>
    <name evidence="2" type="ORF">ACFSUS_06770</name>
</gene>
<evidence type="ECO:0000313" key="2">
    <source>
        <dbReference type="EMBL" id="MFD2570330.1"/>
    </source>
</evidence>
<name>A0ABW5LZV5_9BACT</name>
<keyword evidence="3" id="KW-1185">Reference proteome</keyword>
<dbReference type="InterPro" id="IPR008482">
    <property type="entry name" value="DUF763"/>
</dbReference>